<name>A0ABR2HHC1_9EUKA</name>
<evidence type="ECO:0000256" key="3">
    <source>
        <dbReference type="ARBA" id="ARBA00023163"/>
    </source>
</evidence>
<evidence type="ECO:0000256" key="5">
    <source>
        <dbReference type="SAM" id="MobiDB-lite"/>
    </source>
</evidence>
<keyword evidence="4" id="KW-0539">Nucleus</keyword>
<feature type="domain" description="Myb-like" evidence="6">
    <location>
        <begin position="10"/>
        <end position="61"/>
    </location>
</feature>
<dbReference type="PANTHER" id="PTHR46621">
    <property type="entry name" value="SNRNA-ACTIVATING PROTEIN COMPLEX SUBUNIT 4"/>
    <property type="match status" value="1"/>
</dbReference>
<evidence type="ECO:0000256" key="1">
    <source>
        <dbReference type="ARBA" id="ARBA00023015"/>
    </source>
</evidence>
<evidence type="ECO:0000313" key="9">
    <source>
        <dbReference type="Proteomes" id="UP001470230"/>
    </source>
</evidence>
<keyword evidence="1" id="KW-0805">Transcription regulation</keyword>
<dbReference type="InterPro" id="IPR051575">
    <property type="entry name" value="Myb-like_DNA-bd"/>
</dbReference>
<dbReference type="PANTHER" id="PTHR46621:SF1">
    <property type="entry name" value="SNRNA-ACTIVATING PROTEIN COMPLEX SUBUNIT 4"/>
    <property type="match status" value="1"/>
</dbReference>
<keyword evidence="3" id="KW-0804">Transcription</keyword>
<dbReference type="CDD" id="cd00167">
    <property type="entry name" value="SANT"/>
    <property type="match status" value="2"/>
</dbReference>
<sequence>MQANLNSSKNNKRPKKTFTPEEDQTINLVVRLFGNRNWEMISTFLKGRTAKQCRDRYMNYLRPEFENIEWTQIEDDLILELYSKHGSKWSLISKYFPNRSQISIKNRYKFLQNTTSIEKNKKDKNNDDYSDNNQLNLDLQIENDNMNSISDSVQNYPDFDDFDENSINILNDKLFFDSEFEDQYYESLNIYQ</sequence>
<dbReference type="InterPro" id="IPR001005">
    <property type="entry name" value="SANT/Myb"/>
</dbReference>
<dbReference type="PROSITE" id="PS50090">
    <property type="entry name" value="MYB_LIKE"/>
    <property type="match status" value="2"/>
</dbReference>
<accession>A0ABR2HHC1</accession>
<dbReference type="Proteomes" id="UP001470230">
    <property type="component" value="Unassembled WGS sequence"/>
</dbReference>
<evidence type="ECO:0000259" key="7">
    <source>
        <dbReference type="PROSITE" id="PS51294"/>
    </source>
</evidence>
<dbReference type="SMART" id="SM00717">
    <property type="entry name" value="SANT"/>
    <property type="match status" value="2"/>
</dbReference>
<evidence type="ECO:0000259" key="6">
    <source>
        <dbReference type="PROSITE" id="PS50090"/>
    </source>
</evidence>
<keyword evidence="2" id="KW-0238">DNA-binding</keyword>
<evidence type="ECO:0000256" key="4">
    <source>
        <dbReference type="ARBA" id="ARBA00023242"/>
    </source>
</evidence>
<protein>
    <recommendedName>
        <fullName evidence="10">Myb-like DNA-binding domain containing protein</fullName>
    </recommendedName>
</protein>
<feature type="domain" description="HTH myb-type" evidence="7">
    <location>
        <begin position="70"/>
        <end position="116"/>
    </location>
</feature>
<keyword evidence="9" id="KW-1185">Reference proteome</keyword>
<proteinExistence type="predicted"/>
<organism evidence="8 9">
    <name type="scientific">Tritrichomonas musculus</name>
    <dbReference type="NCBI Taxonomy" id="1915356"/>
    <lineage>
        <taxon>Eukaryota</taxon>
        <taxon>Metamonada</taxon>
        <taxon>Parabasalia</taxon>
        <taxon>Tritrichomonadida</taxon>
        <taxon>Tritrichomonadidae</taxon>
        <taxon>Tritrichomonas</taxon>
    </lineage>
</organism>
<dbReference type="Gene3D" id="1.10.10.60">
    <property type="entry name" value="Homeodomain-like"/>
    <property type="match status" value="2"/>
</dbReference>
<evidence type="ECO:0000256" key="2">
    <source>
        <dbReference type="ARBA" id="ARBA00023125"/>
    </source>
</evidence>
<dbReference type="PROSITE" id="PS51294">
    <property type="entry name" value="HTH_MYB"/>
    <property type="match status" value="2"/>
</dbReference>
<dbReference type="SUPFAM" id="SSF46689">
    <property type="entry name" value="Homeodomain-like"/>
    <property type="match status" value="1"/>
</dbReference>
<feature type="domain" description="HTH myb-type" evidence="7">
    <location>
        <begin position="10"/>
        <end position="65"/>
    </location>
</feature>
<dbReference type="InterPro" id="IPR017930">
    <property type="entry name" value="Myb_dom"/>
</dbReference>
<dbReference type="Pfam" id="PF13921">
    <property type="entry name" value="Myb_DNA-bind_6"/>
    <property type="match status" value="1"/>
</dbReference>
<dbReference type="EMBL" id="JAPFFF010000029">
    <property type="protein sequence ID" value="KAK8846465.1"/>
    <property type="molecule type" value="Genomic_DNA"/>
</dbReference>
<comment type="caution">
    <text evidence="8">The sequence shown here is derived from an EMBL/GenBank/DDBJ whole genome shotgun (WGS) entry which is preliminary data.</text>
</comment>
<reference evidence="8 9" key="1">
    <citation type="submission" date="2024-04" db="EMBL/GenBank/DDBJ databases">
        <title>Tritrichomonas musculus Genome.</title>
        <authorList>
            <person name="Alves-Ferreira E."/>
            <person name="Grigg M."/>
            <person name="Lorenzi H."/>
            <person name="Galac M."/>
        </authorList>
    </citation>
    <scope>NUCLEOTIDE SEQUENCE [LARGE SCALE GENOMIC DNA]</scope>
    <source>
        <strain evidence="8 9">EAF2021</strain>
    </source>
</reference>
<evidence type="ECO:0000313" key="8">
    <source>
        <dbReference type="EMBL" id="KAK8846465.1"/>
    </source>
</evidence>
<feature type="domain" description="Myb-like" evidence="6">
    <location>
        <begin position="62"/>
        <end position="112"/>
    </location>
</feature>
<gene>
    <name evidence="8" type="ORF">M9Y10_020487</name>
</gene>
<feature type="region of interest" description="Disordered" evidence="5">
    <location>
        <begin position="1"/>
        <end position="20"/>
    </location>
</feature>
<dbReference type="InterPro" id="IPR009057">
    <property type="entry name" value="Homeodomain-like_sf"/>
</dbReference>
<evidence type="ECO:0008006" key="10">
    <source>
        <dbReference type="Google" id="ProtNLM"/>
    </source>
</evidence>